<dbReference type="PROSITE" id="PS51257">
    <property type="entry name" value="PROKAR_LIPOPROTEIN"/>
    <property type="match status" value="1"/>
</dbReference>
<organism evidence="6 7">
    <name type="scientific">candidate division LCP-89 bacterium B3_LCP</name>
    <dbReference type="NCBI Taxonomy" id="2012998"/>
    <lineage>
        <taxon>Bacteria</taxon>
        <taxon>Pseudomonadati</taxon>
        <taxon>Bacteria division LCP-89</taxon>
    </lineage>
</organism>
<gene>
    <name evidence="6" type="ORF">CEE37_10855</name>
</gene>
<proteinExistence type="predicted"/>
<accession>A0A532UXU1</accession>
<name>A0A532UXU1_UNCL8</name>
<feature type="signal peptide" evidence="4">
    <location>
        <begin position="1"/>
        <end position="31"/>
    </location>
</feature>
<comment type="caution">
    <text evidence="6">The sequence shown here is derived from an EMBL/GenBank/DDBJ whole genome shotgun (WGS) entry which is preliminary data.</text>
</comment>
<dbReference type="AlphaFoldDB" id="A0A532UXU1"/>
<comment type="catalytic activity">
    <reaction evidence="1">
        <text>Hydrolyzes the link between N-acetylmuramoyl residues and L-amino acid residues in certain cell-wall glycopeptides.</text>
        <dbReference type="EC" id="3.5.1.28"/>
    </reaction>
</comment>
<dbReference type="PANTHER" id="PTHR30404:SF0">
    <property type="entry name" value="N-ACETYLMURAMOYL-L-ALANINE AMIDASE AMIC"/>
    <property type="match status" value="1"/>
</dbReference>
<dbReference type="GO" id="GO:0008745">
    <property type="term" value="F:N-acetylmuramoyl-L-alanine amidase activity"/>
    <property type="evidence" value="ECO:0007669"/>
    <property type="project" value="UniProtKB-EC"/>
</dbReference>
<sequence length="514" mass="57849">MPYPMRVAIRYTIILFLLTCLLASCTGITSAADKITVRFPTGGSSDSEINVKQSGDLLYVNLNDLARTLNIGTFVNTEKNKLQYSIGSIKLKWTADNAFAVVGDEAVQLPGEVVLQDEAYWAPLDALLDILNDIYPARIEYDRYIWTIIVWPSDYDVYGITYDLKENGTLVRIFCSEKFETSGTSLRDDRMSITLLNAKVNLKALEAADVGGVVEELIVDELPESVQLTFKFSESILEHSVWWEEEPYQFVIKLVTKIIPPEGGAAISMTDAEIQRKLQQEAEQWKIDCVVIDPGHGGKDPGAIGPSGLKEKTVVLDIALRLKKLIEKKTDLKVLLTRDDDRFIALKDRTKFANQSGGKLFISLHCNASSYKSASGCETYILKPAKSERAMDVALRENSVIRYEESRNMYQDLTEENYILLAMAQAEFARESEALASIVQKNTRLQTKLRDRGVDQAGFYVLIGASMPAILFETSFISNKREEKLLKSKKFRQKIAQAIFDSVIEFKKQQERLP</sequence>
<evidence type="ECO:0000256" key="2">
    <source>
        <dbReference type="ARBA" id="ARBA00011901"/>
    </source>
</evidence>
<dbReference type="SUPFAM" id="SSF53187">
    <property type="entry name" value="Zn-dependent exopeptidases"/>
    <property type="match status" value="1"/>
</dbReference>
<dbReference type="SMART" id="SM00646">
    <property type="entry name" value="Ami_3"/>
    <property type="match status" value="1"/>
</dbReference>
<evidence type="ECO:0000256" key="4">
    <source>
        <dbReference type="SAM" id="SignalP"/>
    </source>
</evidence>
<dbReference type="Gene3D" id="3.40.630.40">
    <property type="entry name" value="Zn-dependent exopeptidases"/>
    <property type="match status" value="1"/>
</dbReference>
<dbReference type="PANTHER" id="PTHR30404">
    <property type="entry name" value="N-ACETYLMURAMOYL-L-ALANINE AMIDASE"/>
    <property type="match status" value="1"/>
</dbReference>
<protein>
    <recommendedName>
        <fullName evidence="2">N-acetylmuramoyl-L-alanine amidase</fullName>
        <ecNumber evidence="2">3.5.1.28</ecNumber>
    </recommendedName>
</protein>
<dbReference type="CDD" id="cd02696">
    <property type="entry name" value="MurNAc-LAA"/>
    <property type="match status" value="1"/>
</dbReference>
<dbReference type="Proteomes" id="UP000319619">
    <property type="component" value="Unassembled WGS sequence"/>
</dbReference>
<dbReference type="InterPro" id="IPR002508">
    <property type="entry name" value="MurNAc-LAA_cat"/>
</dbReference>
<dbReference type="EMBL" id="NJBN01000007">
    <property type="protein sequence ID" value="TKJ39768.1"/>
    <property type="molecule type" value="Genomic_DNA"/>
</dbReference>
<dbReference type="SUPFAM" id="SSF55383">
    <property type="entry name" value="Copper amine oxidase, domain N"/>
    <property type="match status" value="1"/>
</dbReference>
<dbReference type="FunFam" id="3.40.630.40:FF:000005">
    <property type="entry name" value="N-acetylmuramoyl-L-alanine amidase (AmiA)"/>
    <property type="match status" value="1"/>
</dbReference>
<evidence type="ECO:0000256" key="3">
    <source>
        <dbReference type="ARBA" id="ARBA00022801"/>
    </source>
</evidence>
<reference evidence="6 7" key="1">
    <citation type="submission" date="2017-06" db="EMBL/GenBank/DDBJ databases">
        <title>Novel microbial phyla capable of carbon fixation and sulfur reduction in deep-sea sediments.</title>
        <authorList>
            <person name="Huang J."/>
            <person name="Baker B."/>
            <person name="Wang Y."/>
        </authorList>
    </citation>
    <scope>NUCLEOTIDE SEQUENCE [LARGE SCALE GENOMIC DNA]</scope>
    <source>
        <strain evidence="6">B3_LCP</strain>
    </source>
</reference>
<evidence type="ECO:0000259" key="5">
    <source>
        <dbReference type="SMART" id="SM00646"/>
    </source>
</evidence>
<feature type="domain" description="MurNAc-LAA" evidence="5">
    <location>
        <begin position="350"/>
        <end position="504"/>
    </location>
</feature>
<evidence type="ECO:0000313" key="6">
    <source>
        <dbReference type="EMBL" id="TKJ39768.1"/>
    </source>
</evidence>
<dbReference type="GO" id="GO:0030288">
    <property type="term" value="C:outer membrane-bounded periplasmic space"/>
    <property type="evidence" value="ECO:0007669"/>
    <property type="project" value="TreeGrafter"/>
</dbReference>
<dbReference type="InterPro" id="IPR050695">
    <property type="entry name" value="N-acetylmuramoyl_amidase_3"/>
</dbReference>
<dbReference type="EC" id="3.5.1.28" evidence="2"/>
<dbReference type="Pfam" id="PF01520">
    <property type="entry name" value="Amidase_3"/>
    <property type="match status" value="1"/>
</dbReference>
<keyword evidence="4" id="KW-0732">Signal</keyword>
<dbReference type="GO" id="GO:0009253">
    <property type="term" value="P:peptidoglycan catabolic process"/>
    <property type="evidence" value="ECO:0007669"/>
    <property type="project" value="InterPro"/>
</dbReference>
<evidence type="ECO:0000256" key="1">
    <source>
        <dbReference type="ARBA" id="ARBA00001561"/>
    </source>
</evidence>
<keyword evidence="3" id="KW-0378">Hydrolase</keyword>
<evidence type="ECO:0000313" key="7">
    <source>
        <dbReference type="Proteomes" id="UP000319619"/>
    </source>
</evidence>
<feature type="chain" id="PRO_5021707853" description="N-acetylmuramoyl-L-alanine amidase" evidence="4">
    <location>
        <begin position="32"/>
        <end position="514"/>
    </location>
</feature>
<dbReference type="InterPro" id="IPR036582">
    <property type="entry name" value="Mao_N_sf"/>
</dbReference>